<dbReference type="PANTHER" id="PTHR35826">
    <property type="entry name" value="PROTEIN ATP6V1FNB-LIKE"/>
    <property type="match status" value="1"/>
</dbReference>
<evidence type="ECO:0000313" key="3">
    <source>
        <dbReference type="Ensembl" id="ENSECAP00000052310.2"/>
    </source>
</evidence>
<reference evidence="3" key="3">
    <citation type="submission" date="2025-09" db="UniProtKB">
        <authorList>
            <consortium name="Ensembl"/>
        </authorList>
    </citation>
    <scope>IDENTIFICATION</scope>
    <source>
        <strain evidence="3">Thoroughbred</strain>
    </source>
</reference>
<reference evidence="3 4" key="1">
    <citation type="journal article" date="2009" name="Science">
        <title>Genome sequence, comparative analysis, and population genetics of the domestic horse.</title>
        <authorList>
            <consortium name="Broad Institute Genome Sequencing Platform"/>
            <consortium name="Broad Institute Whole Genome Assembly Team"/>
            <person name="Wade C.M."/>
            <person name="Giulotto E."/>
            <person name="Sigurdsson S."/>
            <person name="Zoli M."/>
            <person name="Gnerre S."/>
            <person name="Imsland F."/>
            <person name="Lear T.L."/>
            <person name="Adelson D.L."/>
            <person name="Bailey E."/>
            <person name="Bellone R.R."/>
            <person name="Bloecker H."/>
            <person name="Distl O."/>
            <person name="Edgar R.C."/>
            <person name="Garber M."/>
            <person name="Leeb T."/>
            <person name="Mauceli E."/>
            <person name="MacLeod J.N."/>
            <person name="Penedo M.C.T."/>
            <person name="Raison J.M."/>
            <person name="Sharpe T."/>
            <person name="Vogel J."/>
            <person name="Andersson L."/>
            <person name="Antczak D.F."/>
            <person name="Biagi T."/>
            <person name="Binns M.M."/>
            <person name="Chowdhary B.P."/>
            <person name="Coleman S.J."/>
            <person name="Della Valle G."/>
            <person name="Fryc S."/>
            <person name="Guerin G."/>
            <person name="Hasegawa T."/>
            <person name="Hill E.W."/>
            <person name="Jurka J."/>
            <person name="Kiialainen A."/>
            <person name="Lindgren G."/>
            <person name="Liu J."/>
            <person name="Magnani E."/>
            <person name="Mickelson J.R."/>
            <person name="Murray J."/>
            <person name="Nergadze S.G."/>
            <person name="Onofrio R."/>
            <person name="Pedroni S."/>
            <person name="Piras M.F."/>
            <person name="Raudsepp T."/>
            <person name="Rocchi M."/>
            <person name="Roeed K.H."/>
            <person name="Ryder O.A."/>
            <person name="Searle S."/>
            <person name="Skow L."/>
            <person name="Swinburne J.E."/>
            <person name="Syvaenen A.C."/>
            <person name="Tozaki T."/>
            <person name="Valberg S.J."/>
            <person name="Vaudin M."/>
            <person name="White J.R."/>
            <person name="Zody M.C."/>
            <person name="Lander E.S."/>
            <person name="Lindblad-Toh K."/>
        </authorList>
    </citation>
    <scope>NUCLEOTIDE SEQUENCE [LARGE SCALE GENOMIC DNA]</scope>
    <source>
        <strain evidence="3 4">Thoroughbred</strain>
    </source>
</reference>
<dbReference type="Pfam" id="PF22589">
    <property type="entry name" value="SPMIP1"/>
    <property type="match status" value="1"/>
</dbReference>
<feature type="region of interest" description="Disordered" evidence="1">
    <location>
        <begin position="101"/>
        <end position="124"/>
    </location>
</feature>
<organism evidence="3 4">
    <name type="scientific">Equus caballus</name>
    <name type="common">Horse</name>
    <dbReference type="NCBI Taxonomy" id="9796"/>
    <lineage>
        <taxon>Eukaryota</taxon>
        <taxon>Metazoa</taxon>
        <taxon>Chordata</taxon>
        <taxon>Craniata</taxon>
        <taxon>Vertebrata</taxon>
        <taxon>Euteleostomi</taxon>
        <taxon>Mammalia</taxon>
        <taxon>Eutheria</taxon>
        <taxon>Laurasiatheria</taxon>
        <taxon>Perissodactyla</taxon>
        <taxon>Equidae</taxon>
        <taxon>Equus</taxon>
    </lineage>
</organism>
<dbReference type="InParanoid" id="A0A5F5PWZ9"/>
<evidence type="ECO:0000256" key="1">
    <source>
        <dbReference type="SAM" id="MobiDB-lite"/>
    </source>
</evidence>
<proteinExistence type="predicted"/>
<dbReference type="PANTHER" id="PTHR35826:SF5">
    <property type="entry name" value="GENE 45521-RELATED"/>
    <property type="match status" value="1"/>
</dbReference>
<reference evidence="3" key="2">
    <citation type="submission" date="2025-08" db="UniProtKB">
        <authorList>
            <consortium name="Ensembl"/>
        </authorList>
    </citation>
    <scope>IDENTIFICATION</scope>
    <source>
        <strain evidence="3">Thoroughbred</strain>
    </source>
</reference>
<dbReference type="Bgee" id="ENSECAG00000042823">
    <property type="expression patterns" value="Expressed in epithelium of bronchus and 10 other cell types or tissues"/>
</dbReference>
<accession>A0A5F5PWZ9</accession>
<evidence type="ECO:0000313" key="4">
    <source>
        <dbReference type="Proteomes" id="UP000002281"/>
    </source>
</evidence>
<keyword evidence="4" id="KW-1185">Reference proteome</keyword>
<dbReference type="AlphaFoldDB" id="A0A5F5PWZ9"/>
<dbReference type="GeneTree" id="ENSGT00390000003224"/>
<dbReference type="InterPro" id="IPR054323">
    <property type="entry name" value="SPMIP1_C"/>
</dbReference>
<gene>
    <name evidence="3" type="primary">LOC106781801</name>
</gene>
<protein>
    <recommendedName>
        <fullName evidence="2">Sperm microtubule inner protein 1 C-terminal domain-containing protein</fullName>
    </recommendedName>
</protein>
<evidence type="ECO:0000259" key="2">
    <source>
        <dbReference type="Pfam" id="PF22589"/>
    </source>
</evidence>
<dbReference type="PaxDb" id="9796-ENSECAP00000052310"/>
<name>A0A5F5PWZ9_HORSE</name>
<sequence length="227" mass="25796">MESPQYGKNDRRLQTDQGAWINKNQACWQEHIQKEAAARVAWKINYGHKYPKEGPIPRKRLQQAPLRSALGVGPMPVTSSQDSKEVQAGWPETKGVWDQLSRGVGVQDPPPKGDISEARGVTWGPAGQTKLEGLKMRQVPPSTLQLLFQGISHDGQGRALYLQERHRQKPEEKYPYPILSSWEYGWHVGGAMEDTRAPTYARSQPITKTFYIKNTVFHIPRRTDQLM</sequence>
<dbReference type="Ensembl" id="ENSECAT00000074652.2">
    <property type="protein sequence ID" value="ENSECAP00000052310.2"/>
    <property type="gene ID" value="ENSECAG00000042823.2"/>
</dbReference>
<dbReference type="Proteomes" id="UP000002281">
    <property type="component" value="Chromosome 16"/>
</dbReference>
<feature type="domain" description="Sperm microtubule inner protein 1 C-terminal" evidence="2">
    <location>
        <begin position="129"/>
        <end position="220"/>
    </location>
</feature>